<dbReference type="RefSeq" id="WP_377545064.1">
    <property type="nucleotide sequence ID" value="NZ_JBHSBN010000007.1"/>
</dbReference>
<evidence type="ECO:0000313" key="1">
    <source>
        <dbReference type="EMBL" id="MFC4106796.1"/>
    </source>
</evidence>
<dbReference type="GO" id="GO:0003677">
    <property type="term" value="F:DNA binding"/>
    <property type="evidence" value="ECO:0007669"/>
    <property type="project" value="UniProtKB-KW"/>
</dbReference>
<keyword evidence="2" id="KW-1185">Reference proteome</keyword>
<comment type="caution">
    <text evidence="1">The sequence shown here is derived from an EMBL/GenBank/DDBJ whole genome shotgun (WGS) entry which is preliminary data.</text>
</comment>
<evidence type="ECO:0000313" key="2">
    <source>
        <dbReference type="Proteomes" id="UP001595868"/>
    </source>
</evidence>
<organism evidence="1 2">
    <name type="scientific">Micromonospora zhanjiangensis</name>
    <dbReference type="NCBI Taxonomy" id="1522057"/>
    <lineage>
        <taxon>Bacteria</taxon>
        <taxon>Bacillati</taxon>
        <taxon>Actinomycetota</taxon>
        <taxon>Actinomycetes</taxon>
        <taxon>Micromonosporales</taxon>
        <taxon>Micromonosporaceae</taxon>
        <taxon>Micromonospora</taxon>
    </lineage>
</organism>
<gene>
    <name evidence="1" type="ORF">ACFOX0_12760</name>
</gene>
<accession>A0ABV8KML1</accession>
<proteinExistence type="predicted"/>
<dbReference type="Proteomes" id="UP001595868">
    <property type="component" value="Unassembled WGS sequence"/>
</dbReference>
<sequence>MAEEVMAMAEIAAFLGISRQRASTLAERPDFPAPIAHLTVGRVWSTADIRRYAARRRAELEGEAG</sequence>
<keyword evidence="1" id="KW-0238">DNA-binding</keyword>
<protein>
    <submittedName>
        <fullName evidence="1">DNA-binding protein</fullName>
    </submittedName>
</protein>
<dbReference type="EMBL" id="JBHSBN010000007">
    <property type="protein sequence ID" value="MFC4106796.1"/>
    <property type="molecule type" value="Genomic_DNA"/>
</dbReference>
<reference evidence="2" key="1">
    <citation type="journal article" date="2019" name="Int. J. Syst. Evol. Microbiol.">
        <title>The Global Catalogue of Microorganisms (GCM) 10K type strain sequencing project: providing services to taxonomists for standard genome sequencing and annotation.</title>
        <authorList>
            <consortium name="The Broad Institute Genomics Platform"/>
            <consortium name="The Broad Institute Genome Sequencing Center for Infectious Disease"/>
            <person name="Wu L."/>
            <person name="Ma J."/>
        </authorList>
    </citation>
    <scope>NUCLEOTIDE SEQUENCE [LARGE SCALE GENOMIC DNA]</scope>
    <source>
        <strain evidence="2">2902at01</strain>
    </source>
</reference>
<name>A0ABV8KML1_9ACTN</name>